<proteinExistence type="predicted"/>
<keyword evidence="1" id="KW-0677">Repeat</keyword>
<feature type="region of interest" description="Disordered" evidence="2">
    <location>
        <begin position="99"/>
        <end position="133"/>
    </location>
</feature>
<evidence type="ECO:0008006" key="5">
    <source>
        <dbReference type="Google" id="ProtNLM"/>
    </source>
</evidence>
<keyword evidence="3" id="KW-0812">Transmembrane</keyword>
<keyword evidence="3" id="KW-1133">Transmembrane helix</keyword>
<evidence type="ECO:0000256" key="2">
    <source>
        <dbReference type="SAM" id="MobiDB-lite"/>
    </source>
</evidence>
<feature type="compositionally biased region" description="Pro residues" evidence="2">
    <location>
        <begin position="101"/>
        <end position="110"/>
    </location>
</feature>
<dbReference type="WBParaSite" id="maker-PairedContig_1202-snap-gene-0.16-mRNA-1">
    <property type="protein sequence ID" value="maker-PairedContig_1202-snap-gene-0.16-mRNA-1"/>
    <property type="gene ID" value="maker-PairedContig_1202-snap-gene-0.16"/>
</dbReference>
<keyword evidence="3" id="KW-0472">Membrane</keyword>
<dbReference type="Gene3D" id="1.20.5.320">
    <property type="entry name" value="6-Phosphogluconate Dehydrogenase, domain 3"/>
    <property type="match status" value="1"/>
</dbReference>
<name>A0A1I8EAK5_WUCBA</name>
<dbReference type="STRING" id="6293.A0A1I8EAK5"/>
<dbReference type="PANTHER" id="PTHR24637:SF421">
    <property type="entry name" value="CUTICLE COLLAGEN DPY-2"/>
    <property type="match status" value="1"/>
</dbReference>
<evidence type="ECO:0000313" key="4">
    <source>
        <dbReference type="WBParaSite" id="maker-PairedContig_1202-snap-gene-0.16-mRNA-1"/>
    </source>
</evidence>
<evidence type="ECO:0000256" key="3">
    <source>
        <dbReference type="SAM" id="Phobius"/>
    </source>
</evidence>
<protein>
    <recommendedName>
        <fullName evidence="5">Nematode cuticle collagen N-terminal domain-containing protein</fullName>
    </recommendedName>
</protein>
<accession>A0A1I8EAK5</accession>
<evidence type="ECO:0000256" key="1">
    <source>
        <dbReference type="ARBA" id="ARBA00022737"/>
    </source>
</evidence>
<reference evidence="4" key="1">
    <citation type="submission" date="2016-11" db="UniProtKB">
        <authorList>
            <consortium name="WormBaseParasite"/>
        </authorList>
    </citation>
    <scope>IDENTIFICATION</scope>
    <source>
        <strain evidence="4">pt0022</strain>
    </source>
</reference>
<feature type="region of interest" description="Disordered" evidence="2">
    <location>
        <begin position="150"/>
        <end position="174"/>
    </location>
</feature>
<dbReference type="AlphaFoldDB" id="A0A1I8EAK5"/>
<sequence length="182" mass="19040">MLCDNPVPFQIRVHKMTATNSVAYSAIGLSLISFIISIYSLKGLASKIGAINAKIIEEAKEFRGMESYIRDEYHYKMASTSFGNIRVARQVPQCQCNPNNRCPPGPPGPPGLSGQDGTPGLPGPVGTPGLPGNMPAINYNYEGRCRSCPNGSPGLPGPPGQPGQPGSNGLRGSAGSLCALIE</sequence>
<dbReference type="PANTHER" id="PTHR24637">
    <property type="entry name" value="COLLAGEN"/>
    <property type="match status" value="1"/>
</dbReference>
<feature type="transmembrane region" description="Helical" evidence="3">
    <location>
        <begin position="22"/>
        <end position="41"/>
    </location>
</feature>
<organism evidence="4">
    <name type="scientific">Wuchereria bancrofti</name>
    <dbReference type="NCBI Taxonomy" id="6293"/>
    <lineage>
        <taxon>Eukaryota</taxon>
        <taxon>Metazoa</taxon>
        <taxon>Ecdysozoa</taxon>
        <taxon>Nematoda</taxon>
        <taxon>Chromadorea</taxon>
        <taxon>Rhabditida</taxon>
        <taxon>Spirurina</taxon>
        <taxon>Spiruromorpha</taxon>
        <taxon>Filarioidea</taxon>
        <taxon>Onchocercidae</taxon>
        <taxon>Wuchereria</taxon>
    </lineage>
</organism>